<dbReference type="PANTHER" id="PTHR24099">
    <property type="entry name" value="E3 UBIQUITIN-PROTEIN LIGASE TRIM36-RELATED"/>
    <property type="match status" value="1"/>
</dbReference>
<name>A0A8J6BF51_ELECQ</name>
<dbReference type="PANTHER" id="PTHR24099:SF8">
    <property type="entry name" value="FSD1-LIKE PROTEIN"/>
    <property type="match status" value="1"/>
</dbReference>
<sequence>EALQRIITTLANKNDEIQNFIDTLSHVLKGVQANSTKVLSDLDEEFDGLYSVLDEMKESMTNSIKQEQSHKTHELQ</sequence>
<dbReference type="EMBL" id="WNTK01023802">
    <property type="protein sequence ID" value="KAG9461328.1"/>
    <property type="molecule type" value="Genomic_DNA"/>
</dbReference>
<feature type="non-terminal residue" evidence="1">
    <location>
        <position position="1"/>
    </location>
</feature>
<gene>
    <name evidence="1" type="ORF">GDO78_017254</name>
</gene>
<comment type="caution">
    <text evidence="1">The sequence shown here is derived from an EMBL/GenBank/DDBJ whole genome shotgun (WGS) entry which is preliminary data.</text>
</comment>
<keyword evidence="2" id="KW-1185">Reference proteome</keyword>
<proteinExistence type="predicted"/>
<evidence type="ECO:0008006" key="3">
    <source>
        <dbReference type="Google" id="ProtNLM"/>
    </source>
</evidence>
<dbReference type="OrthoDB" id="9927450at2759"/>
<dbReference type="InterPro" id="IPR050617">
    <property type="entry name" value="E3_ligase_FN3/SPRY"/>
</dbReference>
<reference evidence="1" key="1">
    <citation type="thesis" date="2020" institute="ProQuest LLC" country="789 East Eisenhower Parkway, Ann Arbor, MI, USA">
        <title>Comparative Genomics and Chromosome Evolution.</title>
        <authorList>
            <person name="Mudd A.B."/>
        </authorList>
    </citation>
    <scope>NUCLEOTIDE SEQUENCE</scope>
    <source>
        <strain evidence="1">HN-11 Male</strain>
        <tissue evidence="1">Kidney and liver</tissue>
    </source>
</reference>
<feature type="non-terminal residue" evidence="1">
    <location>
        <position position="76"/>
    </location>
</feature>
<evidence type="ECO:0000313" key="1">
    <source>
        <dbReference type="EMBL" id="KAG9461328.1"/>
    </source>
</evidence>
<organism evidence="1 2">
    <name type="scientific">Eleutherodactylus coqui</name>
    <name type="common">Puerto Rican coqui</name>
    <dbReference type="NCBI Taxonomy" id="57060"/>
    <lineage>
        <taxon>Eukaryota</taxon>
        <taxon>Metazoa</taxon>
        <taxon>Chordata</taxon>
        <taxon>Craniata</taxon>
        <taxon>Vertebrata</taxon>
        <taxon>Euteleostomi</taxon>
        <taxon>Amphibia</taxon>
        <taxon>Batrachia</taxon>
        <taxon>Anura</taxon>
        <taxon>Neobatrachia</taxon>
        <taxon>Hyloidea</taxon>
        <taxon>Eleutherodactylidae</taxon>
        <taxon>Eleutherodactylinae</taxon>
        <taxon>Eleutherodactylus</taxon>
        <taxon>Eleutherodactylus</taxon>
    </lineage>
</organism>
<dbReference type="Proteomes" id="UP000770717">
    <property type="component" value="Unassembled WGS sequence"/>
</dbReference>
<accession>A0A8J6BF51</accession>
<protein>
    <recommendedName>
        <fullName evidence="3">FSD1L protein</fullName>
    </recommendedName>
</protein>
<dbReference type="Gene3D" id="1.20.5.170">
    <property type="match status" value="1"/>
</dbReference>
<dbReference type="AlphaFoldDB" id="A0A8J6BF51"/>
<evidence type="ECO:0000313" key="2">
    <source>
        <dbReference type="Proteomes" id="UP000770717"/>
    </source>
</evidence>